<feature type="transmembrane region" description="Helical" evidence="1">
    <location>
        <begin position="265"/>
        <end position="290"/>
    </location>
</feature>
<dbReference type="Proteomes" id="UP000015104">
    <property type="component" value="Unassembled WGS sequence"/>
</dbReference>
<feature type="transmembrane region" description="Helical" evidence="1">
    <location>
        <begin position="73"/>
        <end position="91"/>
    </location>
</feature>
<keyword evidence="1" id="KW-1133">Transmembrane helix</keyword>
<keyword evidence="3" id="KW-1185">Reference proteome</keyword>
<evidence type="ECO:0000313" key="3">
    <source>
        <dbReference type="Proteomes" id="UP000015104"/>
    </source>
</evidence>
<name>T1KPJ7_TETUR</name>
<dbReference type="AlphaFoldDB" id="T1KPJ7"/>
<feature type="transmembrane region" description="Helical" evidence="1">
    <location>
        <begin position="159"/>
        <end position="181"/>
    </location>
</feature>
<reference evidence="3" key="1">
    <citation type="submission" date="2011-08" db="EMBL/GenBank/DDBJ databases">
        <authorList>
            <person name="Rombauts S."/>
        </authorList>
    </citation>
    <scope>NUCLEOTIDE SEQUENCE</scope>
    <source>
        <strain evidence="3">London</strain>
    </source>
</reference>
<protein>
    <recommendedName>
        <fullName evidence="4">Gustatory receptor</fullName>
    </recommendedName>
</protein>
<feature type="transmembrane region" description="Helical" evidence="1">
    <location>
        <begin position="334"/>
        <end position="367"/>
    </location>
</feature>
<accession>T1KPJ7</accession>
<evidence type="ECO:0000313" key="2">
    <source>
        <dbReference type="EnsemblMetazoa" id="tetur17g00720.1"/>
    </source>
</evidence>
<evidence type="ECO:0008006" key="4">
    <source>
        <dbReference type="Google" id="ProtNLM"/>
    </source>
</evidence>
<keyword evidence="1" id="KW-0812">Transmembrane</keyword>
<evidence type="ECO:0000256" key="1">
    <source>
        <dbReference type="SAM" id="Phobius"/>
    </source>
</evidence>
<organism evidence="2 3">
    <name type="scientific">Tetranychus urticae</name>
    <name type="common">Two-spotted spider mite</name>
    <dbReference type="NCBI Taxonomy" id="32264"/>
    <lineage>
        <taxon>Eukaryota</taxon>
        <taxon>Metazoa</taxon>
        <taxon>Ecdysozoa</taxon>
        <taxon>Arthropoda</taxon>
        <taxon>Chelicerata</taxon>
        <taxon>Arachnida</taxon>
        <taxon>Acari</taxon>
        <taxon>Acariformes</taxon>
        <taxon>Trombidiformes</taxon>
        <taxon>Prostigmata</taxon>
        <taxon>Eleutherengona</taxon>
        <taxon>Raphignathae</taxon>
        <taxon>Tetranychoidea</taxon>
        <taxon>Tetranychidae</taxon>
        <taxon>Tetranychus</taxon>
    </lineage>
</organism>
<proteinExistence type="predicted"/>
<dbReference type="HOGENOM" id="CLU_755079_0_0_1"/>
<dbReference type="EnsemblMetazoa" id="tetur17g00720.1">
    <property type="protein sequence ID" value="tetur17g00720.1"/>
    <property type="gene ID" value="tetur17g00720"/>
</dbReference>
<reference evidence="2" key="2">
    <citation type="submission" date="2015-06" db="UniProtKB">
        <authorList>
            <consortium name="EnsemblMetazoa"/>
        </authorList>
    </citation>
    <scope>IDENTIFICATION</scope>
</reference>
<feature type="transmembrane region" description="Helical" evidence="1">
    <location>
        <begin position="235"/>
        <end position="259"/>
    </location>
</feature>
<dbReference type="EMBL" id="CAEY01000330">
    <property type="status" value="NOT_ANNOTATED_CDS"/>
    <property type="molecule type" value="Genomic_DNA"/>
</dbReference>
<sequence length="368" mass="42832">MDAIESTHNGNGQHEPISILGYLLVRINKNVSSKIIIWVCSALMIFKTFYRLYSIFDPTISLYDDNIVKYEKIYNQLYALSLGLILLNFYMDYSMYIKYLNAYKRIVKNGFDIDSTEYVEKQLKINRLFIKLAFICELAITGYNNYLNYYRKLGFRSEMIFLSVTACITQCSSLIFVQFIIECCIYCQSSFIPLNNSLDIIIRQNERSIDINRIAKLIRLSYDKTTESIRCMDKFLTFVLFAFYSYYIGHCIFAFGIILSYASSFYFLSFAVLRFLVDAFYLFWVTYHLVRVNQLSIQMFDKVYRLSFSLDSSHTIATMNEINLFLLRTNRNDVGFTFAGLCMVSPSFVSSLATISLTLGLALPSFIK</sequence>
<keyword evidence="1" id="KW-0472">Membrane</keyword>
<feature type="transmembrane region" description="Helical" evidence="1">
    <location>
        <begin position="128"/>
        <end position="147"/>
    </location>
</feature>
<feature type="transmembrane region" description="Helical" evidence="1">
    <location>
        <begin position="35"/>
        <end position="53"/>
    </location>
</feature>